<evidence type="ECO:0000313" key="4">
    <source>
        <dbReference type="Proteomes" id="UP000309061"/>
    </source>
</evidence>
<dbReference type="EMBL" id="CP046052">
    <property type="protein sequence ID" value="QGM47415.1"/>
    <property type="molecule type" value="Genomic_DNA"/>
</dbReference>
<reference evidence="3 4" key="1">
    <citation type="submission" date="2019-11" db="EMBL/GenBank/DDBJ databases">
        <title>The genome sequence of Methylocystis heyeri.</title>
        <authorList>
            <person name="Oshkin I.Y."/>
            <person name="Miroshnikov K."/>
            <person name="Dedysh S.N."/>
        </authorList>
    </citation>
    <scope>NUCLEOTIDE SEQUENCE [LARGE SCALE GENOMIC DNA]</scope>
    <source>
        <strain evidence="3 4">H2</strain>
    </source>
</reference>
<gene>
    <name evidence="3" type="ORF">H2LOC_017935</name>
</gene>
<evidence type="ECO:0000256" key="2">
    <source>
        <dbReference type="SAM" id="Phobius"/>
    </source>
</evidence>
<keyword evidence="2" id="KW-1133">Transmembrane helix</keyword>
<keyword evidence="4" id="KW-1185">Reference proteome</keyword>
<dbReference type="Proteomes" id="UP000309061">
    <property type="component" value="Chromosome"/>
</dbReference>
<accession>A0A6B8KKG6</accession>
<feature type="compositionally biased region" description="Low complexity" evidence="1">
    <location>
        <begin position="38"/>
        <end position="57"/>
    </location>
</feature>
<sequence>MFLERLLFLITGAIVFVCLGFALVMIASGPEKGSQNKAAVQPQANVAKAQKPAAAPSPASPPSPVAPGAAKAPEPTFDRVISTAPEYARFFNRLHEAFPADYAATVQSWKTRAAAGGPEESPDFYVSEAVRLLRQSRGSLAAKAEAAELEKIFAIQLEILRAVAKDDPRICVTFLYGGADRDFARFASGRRPLVGKMALAGLEAIASGQVRRIDRAAPSDADFQALETALAAKGLNKAEIDALLDGKTPDPPIADARMCAAGQIYLETLHDLPEPARMRIYGLVAELMAKS</sequence>
<name>A0A6B8KKG6_9HYPH</name>
<protein>
    <submittedName>
        <fullName evidence="3">Uncharacterized protein</fullName>
    </submittedName>
</protein>
<dbReference type="AlphaFoldDB" id="A0A6B8KKG6"/>
<evidence type="ECO:0000313" key="3">
    <source>
        <dbReference type="EMBL" id="QGM47415.1"/>
    </source>
</evidence>
<dbReference type="KEGG" id="mhey:H2LOC_017935"/>
<keyword evidence="2" id="KW-0472">Membrane</keyword>
<evidence type="ECO:0000256" key="1">
    <source>
        <dbReference type="SAM" id="MobiDB-lite"/>
    </source>
</evidence>
<proteinExistence type="predicted"/>
<feature type="transmembrane region" description="Helical" evidence="2">
    <location>
        <begin position="6"/>
        <end position="27"/>
    </location>
</feature>
<keyword evidence="2" id="KW-0812">Transmembrane</keyword>
<organism evidence="3 4">
    <name type="scientific">Methylocystis heyeri</name>
    <dbReference type="NCBI Taxonomy" id="391905"/>
    <lineage>
        <taxon>Bacteria</taxon>
        <taxon>Pseudomonadati</taxon>
        <taxon>Pseudomonadota</taxon>
        <taxon>Alphaproteobacteria</taxon>
        <taxon>Hyphomicrobiales</taxon>
        <taxon>Methylocystaceae</taxon>
        <taxon>Methylocystis</taxon>
    </lineage>
</organism>
<feature type="region of interest" description="Disordered" evidence="1">
    <location>
        <begin position="34"/>
        <end position="73"/>
    </location>
</feature>
<dbReference type="OrthoDB" id="8456271at2"/>